<name>T1AQ99_9ZZZZ</name>
<evidence type="ECO:0000256" key="3">
    <source>
        <dbReference type="ARBA" id="ARBA00012108"/>
    </source>
</evidence>
<evidence type="ECO:0000256" key="4">
    <source>
        <dbReference type="ARBA" id="ARBA00019900"/>
    </source>
</evidence>
<keyword evidence="5" id="KW-0540">Nuclease</keyword>
<evidence type="ECO:0000256" key="10">
    <source>
        <dbReference type="ARBA" id="ARBA00022842"/>
    </source>
</evidence>
<dbReference type="GO" id="GO:0003677">
    <property type="term" value="F:DNA binding"/>
    <property type="evidence" value="ECO:0007669"/>
    <property type="project" value="UniProtKB-KW"/>
</dbReference>
<dbReference type="NCBIfam" id="NF008746">
    <property type="entry name" value="PRK11779.1"/>
    <property type="match status" value="1"/>
</dbReference>
<protein>
    <recommendedName>
        <fullName evidence="4">Exodeoxyribonuclease I</fullName>
        <ecNumber evidence="3">3.1.11.1</ecNumber>
    </recommendedName>
    <alternativeName>
        <fullName evidence="13">DNA deoxyribophosphodiesterase</fullName>
    </alternativeName>
</protein>
<evidence type="ECO:0000256" key="11">
    <source>
        <dbReference type="ARBA" id="ARBA00023125"/>
    </source>
</evidence>
<dbReference type="InterPro" id="IPR038649">
    <property type="entry name" value="EXOI_SH3_sf"/>
</dbReference>
<dbReference type="InterPro" id="IPR013620">
    <property type="entry name" value="Exonuc_1_SH3"/>
</dbReference>
<dbReference type="InterPro" id="IPR013520">
    <property type="entry name" value="Ribonucl_H"/>
</dbReference>
<evidence type="ECO:0000256" key="2">
    <source>
        <dbReference type="ARBA" id="ARBA00001946"/>
    </source>
</evidence>
<dbReference type="Pfam" id="PF08411">
    <property type="entry name" value="ExoI_SH3"/>
    <property type="match status" value="1"/>
</dbReference>
<dbReference type="Gene3D" id="3.30.420.10">
    <property type="entry name" value="Ribonuclease H-like superfamily/Ribonuclease H"/>
    <property type="match status" value="1"/>
</dbReference>
<dbReference type="InterPro" id="IPR012337">
    <property type="entry name" value="RNaseH-like_sf"/>
</dbReference>
<comment type="cofactor">
    <cofactor evidence="2">
        <name>Mg(2+)</name>
        <dbReference type="ChEBI" id="CHEBI:18420"/>
    </cofactor>
</comment>
<evidence type="ECO:0000256" key="13">
    <source>
        <dbReference type="ARBA" id="ARBA00031220"/>
    </source>
</evidence>
<dbReference type="InterPro" id="IPR034747">
    <property type="entry name" value="EXOI_SH3"/>
</dbReference>
<dbReference type="Gene3D" id="3.30.1520.20">
    <property type="entry name" value="Exonuclease ExoI, domain 2"/>
    <property type="match status" value="1"/>
</dbReference>
<evidence type="ECO:0000256" key="5">
    <source>
        <dbReference type="ARBA" id="ARBA00022722"/>
    </source>
</evidence>
<comment type="subunit">
    <text evidence="14">Monomer. Interacts with ssb (via C-terminus); this interaction stimulates the exonuclease activity by recruiting the enzyme to its substrate.</text>
</comment>
<dbReference type="GO" id="GO:0008310">
    <property type="term" value="F:single-stranded DNA 3'-5' DNA exonuclease activity"/>
    <property type="evidence" value="ECO:0007669"/>
    <property type="project" value="UniProtKB-EC"/>
</dbReference>
<dbReference type="PROSITE" id="PS51784">
    <property type="entry name" value="EXOI_SH3"/>
    <property type="match status" value="1"/>
</dbReference>
<feature type="non-terminal residue" evidence="16">
    <location>
        <position position="246"/>
    </location>
</feature>
<keyword evidence="10" id="KW-0460">Magnesium</keyword>
<dbReference type="InterPro" id="IPR036397">
    <property type="entry name" value="RNaseH_sf"/>
</dbReference>
<keyword evidence="7" id="KW-0227">DNA damage</keyword>
<keyword evidence="6" id="KW-0479">Metal-binding</keyword>
<dbReference type="EC" id="3.1.11.1" evidence="3"/>
<evidence type="ECO:0000313" key="16">
    <source>
        <dbReference type="EMBL" id="EQD62756.1"/>
    </source>
</evidence>
<accession>T1AQ99</accession>
<evidence type="ECO:0000256" key="9">
    <source>
        <dbReference type="ARBA" id="ARBA00022839"/>
    </source>
</evidence>
<evidence type="ECO:0000256" key="14">
    <source>
        <dbReference type="ARBA" id="ARBA00046792"/>
    </source>
</evidence>
<dbReference type="SUPFAM" id="SSF53098">
    <property type="entry name" value="Ribonuclease H-like"/>
    <property type="match status" value="1"/>
</dbReference>
<keyword evidence="9 16" id="KW-0269">Exonuclease</keyword>
<sequence length="246" mass="27906">MSNDSFYWHDYETSGADPARDRPLQFAGIRSNLALEPIEAPQVFFCQPAPDVLPHPDACLLTGITPQRAQREGLPETAFAARVHELLAVPGTCGVGWNSLRFDDEISRHLFYRNFFDPYAREWQHGNSRWDLIDLARMAYALRPAGMQWPLREDGAPSFKLEHLARANGCEPRQAHDALSDVKSLLCLARKLKTAQPRLWDWYYGLRRKQQALALLDCAHMTPVLHVSQRYPVSRGCLAVVTPISV</sequence>
<keyword evidence="8" id="KW-0378">Hydrolase</keyword>
<proteinExistence type="predicted"/>
<evidence type="ECO:0000256" key="1">
    <source>
        <dbReference type="ARBA" id="ARBA00000563"/>
    </source>
</evidence>
<keyword evidence="12" id="KW-0234">DNA repair</keyword>
<reference evidence="16" key="1">
    <citation type="submission" date="2013-08" db="EMBL/GenBank/DDBJ databases">
        <authorList>
            <person name="Mendez C."/>
            <person name="Richter M."/>
            <person name="Ferrer M."/>
            <person name="Sanchez J."/>
        </authorList>
    </citation>
    <scope>NUCLEOTIDE SEQUENCE</scope>
</reference>
<comment type="caution">
    <text evidence="16">The sequence shown here is derived from an EMBL/GenBank/DDBJ whole genome shotgun (WGS) entry which is preliminary data.</text>
</comment>
<evidence type="ECO:0000256" key="8">
    <source>
        <dbReference type="ARBA" id="ARBA00022801"/>
    </source>
</evidence>
<dbReference type="AlphaFoldDB" id="T1AQ99"/>
<feature type="domain" description="ExoI SH3-like" evidence="15">
    <location>
        <begin position="197"/>
        <end position="246"/>
    </location>
</feature>
<dbReference type="EMBL" id="AUZY01004528">
    <property type="protein sequence ID" value="EQD62756.1"/>
    <property type="molecule type" value="Genomic_DNA"/>
</dbReference>
<evidence type="ECO:0000256" key="6">
    <source>
        <dbReference type="ARBA" id="ARBA00022723"/>
    </source>
</evidence>
<evidence type="ECO:0000256" key="7">
    <source>
        <dbReference type="ARBA" id="ARBA00022763"/>
    </source>
</evidence>
<organism evidence="16">
    <name type="scientific">mine drainage metagenome</name>
    <dbReference type="NCBI Taxonomy" id="410659"/>
    <lineage>
        <taxon>unclassified sequences</taxon>
        <taxon>metagenomes</taxon>
        <taxon>ecological metagenomes</taxon>
    </lineage>
</organism>
<dbReference type="GO" id="GO:0006281">
    <property type="term" value="P:DNA repair"/>
    <property type="evidence" value="ECO:0007669"/>
    <property type="project" value="UniProtKB-KW"/>
</dbReference>
<reference evidence="16" key="2">
    <citation type="journal article" date="2014" name="ISME J.">
        <title>Microbial stratification in low pH oxic and suboxic macroscopic growths along an acid mine drainage.</title>
        <authorList>
            <person name="Mendez-Garcia C."/>
            <person name="Mesa V."/>
            <person name="Sprenger R.R."/>
            <person name="Richter M."/>
            <person name="Diez M.S."/>
            <person name="Solano J."/>
            <person name="Bargiela R."/>
            <person name="Golyshina O.V."/>
            <person name="Manteca A."/>
            <person name="Ramos J.L."/>
            <person name="Gallego J.R."/>
            <person name="Llorente I."/>
            <person name="Martins Dos Santos V.A."/>
            <person name="Jensen O.N."/>
            <person name="Pelaez A.I."/>
            <person name="Sanchez J."/>
            <person name="Ferrer M."/>
        </authorList>
    </citation>
    <scope>NUCLEOTIDE SEQUENCE</scope>
</reference>
<evidence type="ECO:0000256" key="12">
    <source>
        <dbReference type="ARBA" id="ARBA00023204"/>
    </source>
</evidence>
<keyword evidence="11" id="KW-0238">DNA-binding</keyword>
<dbReference type="FunFam" id="3.30.420.10:FF:000033">
    <property type="entry name" value="Exodeoxyribonuclease I"/>
    <property type="match status" value="1"/>
</dbReference>
<comment type="catalytic activity">
    <reaction evidence="1">
        <text>Exonucleolytic cleavage in the 3'- to 5'-direction to yield nucleoside 5'-phosphates.</text>
        <dbReference type="EC" id="3.1.11.1"/>
    </reaction>
</comment>
<gene>
    <name evidence="16" type="ORF">B1B_07122</name>
</gene>
<dbReference type="CDD" id="cd06138">
    <property type="entry name" value="ExoI_N"/>
    <property type="match status" value="1"/>
</dbReference>
<dbReference type="Pfam" id="PF00929">
    <property type="entry name" value="RNase_T"/>
    <property type="match status" value="1"/>
</dbReference>
<evidence type="ECO:0000259" key="15">
    <source>
        <dbReference type="PROSITE" id="PS51784"/>
    </source>
</evidence>
<dbReference type="GO" id="GO:0046872">
    <property type="term" value="F:metal ion binding"/>
    <property type="evidence" value="ECO:0007669"/>
    <property type="project" value="UniProtKB-KW"/>
</dbReference>